<reference evidence="9" key="1">
    <citation type="journal article" date="2014" name="Front. Microbiol.">
        <title>High frequency of phylogenetically diverse reductive dehalogenase-homologous genes in deep subseafloor sedimentary metagenomes.</title>
        <authorList>
            <person name="Kawai M."/>
            <person name="Futagami T."/>
            <person name="Toyoda A."/>
            <person name="Takaki Y."/>
            <person name="Nishi S."/>
            <person name="Hori S."/>
            <person name="Arai W."/>
            <person name="Tsubouchi T."/>
            <person name="Morono Y."/>
            <person name="Uchiyama I."/>
            <person name="Ito T."/>
            <person name="Fujiyama A."/>
            <person name="Inagaki F."/>
            <person name="Takami H."/>
        </authorList>
    </citation>
    <scope>NUCLEOTIDE SEQUENCE</scope>
    <source>
        <strain evidence="9">Expedition CK06-06</strain>
    </source>
</reference>
<dbReference type="AlphaFoldDB" id="X1RN42"/>
<sequence length="121" mass="13336">MHYIGIDIIEIARIERAITRWGQSFLHRIYTDLELGLCHKKPASLAARFAGKEAVVKALGTQNKGISWKEIEILSESSGKPLVHLQGKAQNQANSLGLNNLAISLSHSRQYAIAFVVGETK</sequence>
<evidence type="ECO:0000256" key="6">
    <source>
        <dbReference type="ARBA" id="ARBA00023098"/>
    </source>
</evidence>
<dbReference type="NCBIfam" id="TIGR00556">
    <property type="entry name" value="pantethn_trn"/>
    <property type="match status" value="1"/>
</dbReference>
<dbReference type="InterPro" id="IPR008278">
    <property type="entry name" value="4-PPantetheinyl_Trfase_dom"/>
</dbReference>
<keyword evidence="4" id="KW-0276">Fatty acid metabolism</keyword>
<evidence type="ECO:0000256" key="7">
    <source>
        <dbReference type="ARBA" id="ARBA00023160"/>
    </source>
</evidence>
<keyword evidence="2" id="KW-0808">Transferase</keyword>
<keyword evidence="5" id="KW-0460">Magnesium</keyword>
<evidence type="ECO:0000256" key="1">
    <source>
        <dbReference type="ARBA" id="ARBA00022516"/>
    </source>
</evidence>
<keyword evidence="3" id="KW-0479">Metal-binding</keyword>
<evidence type="ECO:0000259" key="8">
    <source>
        <dbReference type="Pfam" id="PF01648"/>
    </source>
</evidence>
<accession>X1RN42</accession>
<dbReference type="GO" id="GO:0006633">
    <property type="term" value="P:fatty acid biosynthetic process"/>
    <property type="evidence" value="ECO:0007669"/>
    <property type="project" value="UniProtKB-KW"/>
</dbReference>
<dbReference type="InterPro" id="IPR002582">
    <property type="entry name" value="ACPS"/>
</dbReference>
<dbReference type="SUPFAM" id="SSF56214">
    <property type="entry name" value="4'-phosphopantetheinyl transferase"/>
    <property type="match status" value="1"/>
</dbReference>
<dbReference type="EMBL" id="BARW01012254">
    <property type="protein sequence ID" value="GAI82167.1"/>
    <property type="molecule type" value="Genomic_DNA"/>
</dbReference>
<evidence type="ECO:0000256" key="3">
    <source>
        <dbReference type="ARBA" id="ARBA00022723"/>
    </source>
</evidence>
<dbReference type="NCBIfam" id="TIGR00516">
    <property type="entry name" value="acpS"/>
    <property type="match status" value="1"/>
</dbReference>
<evidence type="ECO:0000256" key="5">
    <source>
        <dbReference type="ARBA" id="ARBA00022842"/>
    </source>
</evidence>
<keyword evidence="1" id="KW-0444">Lipid biosynthesis</keyword>
<dbReference type="GO" id="GO:0008897">
    <property type="term" value="F:holo-[acyl-carrier-protein] synthase activity"/>
    <property type="evidence" value="ECO:0007669"/>
    <property type="project" value="InterPro"/>
</dbReference>
<dbReference type="Gene3D" id="3.90.470.20">
    <property type="entry name" value="4'-phosphopantetheinyl transferase domain"/>
    <property type="match status" value="1"/>
</dbReference>
<organism evidence="9">
    <name type="scientific">marine sediment metagenome</name>
    <dbReference type="NCBI Taxonomy" id="412755"/>
    <lineage>
        <taxon>unclassified sequences</taxon>
        <taxon>metagenomes</taxon>
        <taxon>ecological metagenomes</taxon>
    </lineage>
</organism>
<dbReference type="Pfam" id="PF01648">
    <property type="entry name" value="ACPS"/>
    <property type="match status" value="1"/>
</dbReference>
<protein>
    <recommendedName>
        <fullName evidence="8">4'-phosphopantetheinyl transferase domain-containing protein</fullName>
    </recommendedName>
</protein>
<evidence type="ECO:0000256" key="2">
    <source>
        <dbReference type="ARBA" id="ARBA00022679"/>
    </source>
</evidence>
<dbReference type="InterPro" id="IPR004568">
    <property type="entry name" value="Ppantetheine-prot_Trfase_dom"/>
</dbReference>
<comment type="caution">
    <text evidence="9">The sequence shown here is derived from an EMBL/GenBank/DDBJ whole genome shotgun (WGS) entry which is preliminary data.</text>
</comment>
<keyword evidence="6" id="KW-0443">Lipid metabolism</keyword>
<evidence type="ECO:0000256" key="4">
    <source>
        <dbReference type="ARBA" id="ARBA00022832"/>
    </source>
</evidence>
<proteinExistence type="inferred from homology"/>
<name>X1RN42_9ZZZZ</name>
<feature type="domain" description="4'-phosphopantetheinyl transferase" evidence="8">
    <location>
        <begin position="4"/>
        <end position="115"/>
    </location>
</feature>
<dbReference type="GO" id="GO:0000287">
    <property type="term" value="F:magnesium ion binding"/>
    <property type="evidence" value="ECO:0007669"/>
    <property type="project" value="InterPro"/>
</dbReference>
<dbReference type="HAMAP" id="MF_00101">
    <property type="entry name" value="AcpS"/>
    <property type="match status" value="1"/>
</dbReference>
<keyword evidence="7" id="KW-0275">Fatty acid biosynthesis</keyword>
<dbReference type="InterPro" id="IPR037143">
    <property type="entry name" value="4-PPantetheinyl_Trfase_dom_sf"/>
</dbReference>
<gene>
    <name evidence="9" type="ORF">S12H4_23188</name>
</gene>
<evidence type="ECO:0000313" key="9">
    <source>
        <dbReference type="EMBL" id="GAI82167.1"/>
    </source>
</evidence>